<dbReference type="GO" id="GO:0006298">
    <property type="term" value="P:mismatch repair"/>
    <property type="evidence" value="ECO:0007669"/>
    <property type="project" value="InterPro"/>
</dbReference>
<keyword evidence="2 7" id="KW-0255">Endonuclease</keyword>
<dbReference type="STRING" id="452652.KSE_35650"/>
<comment type="similarity">
    <text evidence="6">Belongs to the Vsr family.</text>
</comment>
<keyword evidence="5" id="KW-0234">DNA repair</keyword>
<keyword evidence="8" id="KW-1185">Reference proteome</keyword>
<reference evidence="7 8" key="1">
    <citation type="journal article" date="2010" name="DNA Res.">
        <title>Genome sequence of Kitasatospora setae NBRC 14216T: an evolutionary snapshot of the family Streptomycetaceae.</title>
        <authorList>
            <person name="Ichikawa N."/>
            <person name="Oguchi A."/>
            <person name="Ikeda H."/>
            <person name="Ishikawa J."/>
            <person name="Kitani S."/>
            <person name="Watanabe Y."/>
            <person name="Nakamura S."/>
            <person name="Katano Y."/>
            <person name="Kishi E."/>
            <person name="Sasagawa M."/>
            <person name="Ankai A."/>
            <person name="Fukui S."/>
            <person name="Hashimoto Y."/>
            <person name="Kamata S."/>
            <person name="Otoguro M."/>
            <person name="Tanikawa S."/>
            <person name="Nihira T."/>
            <person name="Horinouchi S."/>
            <person name="Ohnishi Y."/>
            <person name="Hayakawa M."/>
            <person name="Kuzuyama T."/>
            <person name="Arisawa A."/>
            <person name="Nomoto F."/>
            <person name="Miura H."/>
            <person name="Takahashi Y."/>
            <person name="Fujita N."/>
        </authorList>
    </citation>
    <scope>NUCLEOTIDE SEQUENCE [LARGE SCALE GENOMIC DNA]</scope>
    <source>
        <strain evidence="8">ATCC 33774 / DSM 43861 / JCM 3304 / KCC A-0304 / NBRC 14216 / KM-6054</strain>
    </source>
</reference>
<dbReference type="KEGG" id="ksk:KSE_35650"/>
<dbReference type="CDD" id="cd00221">
    <property type="entry name" value="Vsr"/>
    <property type="match status" value="1"/>
</dbReference>
<evidence type="ECO:0000256" key="5">
    <source>
        <dbReference type="ARBA" id="ARBA00023204"/>
    </source>
</evidence>
<evidence type="ECO:0000256" key="3">
    <source>
        <dbReference type="ARBA" id="ARBA00022763"/>
    </source>
</evidence>
<dbReference type="Pfam" id="PF03852">
    <property type="entry name" value="Vsr"/>
    <property type="match status" value="1"/>
</dbReference>
<dbReference type="AlphaFoldDB" id="E4NDT9"/>
<dbReference type="GO" id="GO:0016787">
    <property type="term" value="F:hydrolase activity"/>
    <property type="evidence" value="ECO:0007669"/>
    <property type="project" value="UniProtKB-KW"/>
</dbReference>
<dbReference type="SUPFAM" id="SSF52980">
    <property type="entry name" value="Restriction endonuclease-like"/>
    <property type="match status" value="1"/>
</dbReference>
<sequence>MASCDRVVQLTGGRVTGWVSTEKSAHLKGRRSRDTSPEIALRRAVHRLGLRFRLQRKVARRCTADFVLPRHRVAAFVDGCFWHGCPAHGPSDFRGPNAERWADKLEANRARDLRNTVAAEAAGWVVVRVWECEIRQDVEAAARKIAAACVRTTTSAPMRGR</sequence>
<dbReference type="REBASE" id="28978">
    <property type="entry name" value="V.KseKMORF35700P"/>
</dbReference>
<gene>
    <name evidence="7" type="primary">vsr3</name>
    <name evidence="7" type="ordered locus">KSE_35650</name>
</gene>
<proteinExistence type="inferred from homology"/>
<dbReference type="Gene3D" id="3.40.960.10">
    <property type="entry name" value="VSR Endonuclease"/>
    <property type="match status" value="1"/>
</dbReference>
<evidence type="ECO:0000256" key="6">
    <source>
        <dbReference type="ARBA" id="ARBA00029466"/>
    </source>
</evidence>
<evidence type="ECO:0000256" key="1">
    <source>
        <dbReference type="ARBA" id="ARBA00022722"/>
    </source>
</evidence>
<dbReference type="eggNOG" id="COG3727">
    <property type="taxonomic scope" value="Bacteria"/>
</dbReference>
<dbReference type="InterPro" id="IPR004603">
    <property type="entry name" value="DNA_mismatch_endonuc_vsr"/>
</dbReference>
<dbReference type="InterPro" id="IPR011335">
    <property type="entry name" value="Restrct_endonuc-II-like"/>
</dbReference>
<dbReference type="EMBL" id="AP010968">
    <property type="protein sequence ID" value="BAJ29370.1"/>
    <property type="molecule type" value="Genomic_DNA"/>
</dbReference>
<keyword evidence="3" id="KW-0227">DNA damage</keyword>
<dbReference type="NCBIfam" id="TIGR00632">
    <property type="entry name" value="vsr"/>
    <property type="match status" value="1"/>
</dbReference>
<dbReference type="HOGENOM" id="CLU_111913_2_1_11"/>
<organism evidence="7 8">
    <name type="scientific">Kitasatospora setae (strain ATCC 33774 / DSM 43861 / JCM 3304 / KCC A-0304 / NBRC 14216 / KM-6054)</name>
    <name type="common">Streptomyces setae</name>
    <dbReference type="NCBI Taxonomy" id="452652"/>
    <lineage>
        <taxon>Bacteria</taxon>
        <taxon>Bacillati</taxon>
        <taxon>Actinomycetota</taxon>
        <taxon>Actinomycetes</taxon>
        <taxon>Kitasatosporales</taxon>
        <taxon>Streptomycetaceae</taxon>
        <taxon>Kitasatospora</taxon>
    </lineage>
</organism>
<keyword evidence="1" id="KW-0540">Nuclease</keyword>
<evidence type="ECO:0000256" key="2">
    <source>
        <dbReference type="ARBA" id="ARBA00022759"/>
    </source>
</evidence>
<dbReference type="Proteomes" id="UP000007076">
    <property type="component" value="Chromosome"/>
</dbReference>
<keyword evidence="4" id="KW-0378">Hydrolase</keyword>
<evidence type="ECO:0000313" key="7">
    <source>
        <dbReference type="EMBL" id="BAJ29370.1"/>
    </source>
</evidence>
<dbReference type="GO" id="GO:0004519">
    <property type="term" value="F:endonuclease activity"/>
    <property type="evidence" value="ECO:0007669"/>
    <property type="project" value="UniProtKB-KW"/>
</dbReference>
<protein>
    <submittedName>
        <fullName evidence="7">Putative very short patch repair endonuclease</fullName>
    </submittedName>
</protein>
<name>E4NDT9_KITSK</name>
<accession>E4NDT9</accession>
<evidence type="ECO:0000256" key="4">
    <source>
        <dbReference type="ARBA" id="ARBA00022801"/>
    </source>
</evidence>
<evidence type="ECO:0000313" key="8">
    <source>
        <dbReference type="Proteomes" id="UP000007076"/>
    </source>
</evidence>